<evidence type="ECO:0000256" key="5">
    <source>
        <dbReference type="RuleBase" id="RU362057"/>
    </source>
</evidence>
<name>A0AAN9IW22_CLITE</name>
<dbReference type="AlphaFoldDB" id="A0AAN9IW22"/>
<dbReference type="GO" id="GO:0008194">
    <property type="term" value="F:UDP-glycosyltransferase activity"/>
    <property type="evidence" value="ECO:0007669"/>
    <property type="project" value="InterPro"/>
</dbReference>
<dbReference type="InterPro" id="IPR035595">
    <property type="entry name" value="UDP_glycos_trans_CS"/>
</dbReference>
<dbReference type="EC" id="2.4.1.-" evidence="5"/>
<dbReference type="Pfam" id="PF00201">
    <property type="entry name" value="UDPGT"/>
    <property type="match status" value="1"/>
</dbReference>
<evidence type="ECO:0000256" key="4">
    <source>
        <dbReference type="RuleBase" id="RU003718"/>
    </source>
</evidence>
<organism evidence="6 7">
    <name type="scientific">Clitoria ternatea</name>
    <name type="common">Butterfly pea</name>
    <dbReference type="NCBI Taxonomy" id="43366"/>
    <lineage>
        <taxon>Eukaryota</taxon>
        <taxon>Viridiplantae</taxon>
        <taxon>Streptophyta</taxon>
        <taxon>Embryophyta</taxon>
        <taxon>Tracheophyta</taxon>
        <taxon>Spermatophyta</taxon>
        <taxon>Magnoliopsida</taxon>
        <taxon>eudicotyledons</taxon>
        <taxon>Gunneridae</taxon>
        <taxon>Pentapetalae</taxon>
        <taxon>rosids</taxon>
        <taxon>fabids</taxon>
        <taxon>Fabales</taxon>
        <taxon>Fabaceae</taxon>
        <taxon>Papilionoideae</taxon>
        <taxon>50 kb inversion clade</taxon>
        <taxon>NPAAA clade</taxon>
        <taxon>indigoferoid/millettioid clade</taxon>
        <taxon>Phaseoleae</taxon>
        <taxon>Clitoria</taxon>
    </lineage>
</organism>
<dbReference type="InterPro" id="IPR002213">
    <property type="entry name" value="UDP_glucos_trans"/>
</dbReference>
<dbReference type="SUPFAM" id="SSF53756">
    <property type="entry name" value="UDP-Glycosyltransferase/glycogen phosphorylase"/>
    <property type="match status" value="1"/>
</dbReference>
<dbReference type="FunFam" id="3.40.50.2000:FF:000051">
    <property type="entry name" value="Glycosyltransferase"/>
    <property type="match status" value="1"/>
</dbReference>
<comment type="similarity">
    <text evidence="1 4">Belongs to the UDP-glycosyltransferase family.</text>
</comment>
<evidence type="ECO:0000256" key="3">
    <source>
        <dbReference type="ARBA" id="ARBA00022679"/>
    </source>
</evidence>
<dbReference type="PROSITE" id="PS00375">
    <property type="entry name" value="UDPGT"/>
    <property type="match status" value="1"/>
</dbReference>
<evidence type="ECO:0000313" key="7">
    <source>
        <dbReference type="Proteomes" id="UP001359559"/>
    </source>
</evidence>
<dbReference type="Proteomes" id="UP001359559">
    <property type="component" value="Unassembled WGS sequence"/>
</dbReference>
<proteinExistence type="inferred from homology"/>
<keyword evidence="2 4" id="KW-0328">Glycosyltransferase</keyword>
<sequence length="474" mass="52129">MEKEKRCIAMVPSPGLSHLIPLVEFAKQLVSQHPNFHIHFLIPTLGPPTPSTKAVLNTLPPTIHATVLPEVNFQDLPHNTEPATKMKLIVQHSIPFLHQALQSLSSNSHLVALVFSIFSTDAHDVAKQFNLLSYVFYASGAVPLSFNLSLPKLDEGVSTELWLDSIPIVHVPGCSKPFHVRDLPTPLLGKRSSETYKLYIDVCQKFSLVDGLIVNTFNELEPNVIRALQEREFQSGPCVYPIGPIIQTKSSSEANGSICMAWLENQSPNCVLYVSFGSGGTLSHEQVTELAFGLELSGHKFLWVVRAPSNYGASAYFSGQNEDPLEYLPNGFLERTKDQGLVVPSWAPQVEVLGHGSVGGFLSHCGWSSTLESVVNGVPMIAWPLFAEQRMNAITLTDELKVAVRPVVDESGLITRDEIAKVVKRVMEEDEGLELRKRMKEFSCRAAAALSEHGSSRKALSSLANDIEKHFSGM</sequence>
<keyword evidence="7" id="KW-1185">Reference proteome</keyword>
<dbReference type="PANTHER" id="PTHR48046">
    <property type="entry name" value="UDP-GLYCOSYLTRANSFERASE 72E1"/>
    <property type="match status" value="1"/>
</dbReference>
<keyword evidence="3 4" id="KW-0808">Transferase</keyword>
<dbReference type="Gene3D" id="3.40.50.2000">
    <property type="entry name" value="Glycogen Phosphorylase B"/>
    <property type="match status" value="2"/>
</dbReference>
<accession>A0AAN9IW22</accession>
<dbReference type="EMBL" id="JAYKXN010000005">
    <property type="protein sequence ID" value="KAK7286991.1"/>
    <property type="molecule type" value="Genomic_DNA"/>
</dbReference>
<dbReference type="CDD" id="cd03784">
    <property type="entry name" value="GT1_Gtf-like"/>
    <property type="match status" value="1"/>
</dbReference>
<evidence type="ECO:0000256" key="2">
    <source>
        <dbReference type="ARBA" id="ARBA00022676"/>
    </source>
</evidence>
<protein>
    <recommendedName>
        <fullName evidence="5">Glycosyltransferase</fullName>
        <ecNumber evidence="5">2.4.1.-</ecNumber>
    </recommendedName>
</protein>
<evidence type="ECO:0000313" key="6">
    <source>
        <dbReference type="EMBL" id="KAK7286991.1"/>
    </source>
</evidence>
<dbReference type="PANTHER" id="PTHR48046:SF6">
    <property type="entry name" value="GLYCOSYLTRANSFERASE"/>
    <property type="match status" value="1"/>
</dbReference>
<gene>
    <name evidence="6" type="ORF">RJT34_22384</name>
</gene>
<reference evidence="6 7" key="1">
    <citation type="submission" date="2024-01" db="EMBL/GenBank/DDBJ databases">
        <title>The genomes of 5 underutilized Papilionoideae crops provide insights into root nodulation and disease resistance.</title>
        <authorList>
            <person name="Yuan L."/>
        </authorList>
    </citation>
    <scope>NUCLEOTIDE SEQUENCE [LARGE SCALE GENOMIC DNA]</scope>
    <source>
        <strain evidence="6">LY-2023</strain>
        <tissue evidence="6">Leaf</tissue>
    </source>
</reference>
<comment type="caution">
    <text evidence="6">The sequence shown here is derived from an EMBL/GenBank/DDBJ whole genome shotgun (WGS) entry which is preliminary data.</text>
</comment>
<evidence type="ECO:0000256" key="1">
    <source>
        <dbReference type="ARBA" id="ARBA00009995"/>
    </source>
</evidence>